<gene>
    <name evidence="2" type="ORF">VF00_C0002G0103</name>
</gene>
<proteinExistence type="predicted"/>
<feature type="region of interest" description="Disordered" evidence="1">
    <location>
        <begin position="74"/>
        <end position="100"/>
    </location>
</feature>
<reference evidence="2 3" key="1">
    <citation type="journal article" date="2015" name="Nature">
        <title>rRNA introns, odd ribosomes, and small enigmatic genomes across a large radiation of phyla.</title>
        <authorList>
            <person name="Brown C.T."/>
            <person name="Hug L.A."/>
            <person name="Thomas B.C."/>
            <person name="Sharon I."/>
            <person name="Castelle C.J."/>
            <person name="Singh A."/>
            <person name="Wilkins M.J."/>
            <person name="Williams K.H."/>
            <person name="Banfield J.F."/>
        </authorList>
    </citation>
    <scope>NUCLEOTIDE SEQUENCE [LARGE SCALE GENOMIC DNA]</scope>
</reference>
<dbReference type="EMBL" id="LCRB01000002">
    <property type="protein sequence ID" value="KKW26778.1"/>
    <property type="molecule type" value="Genomic_DNA"/>
</dbReference>
<comment type="caution">
    <text evidence="2">The sequence shown here is derived from an EMBL/GenBank/DDBJ whole genome shotgun (WGS) entry which is preliminary data.</text>
</comment>
<organism evidence="2 3">
    <name type="scientific">candidate division Kazan bacterium GW2011_GWB1_52_7</name>
    <dbReference type="NCBI Taxonomy" id="1620414"/>
    <lineage>
        <taxon>Bacteria</taxon>
        <taxon>Bacteria division Kazan-3B-28</taxon>
    </lineage>
</organism>
<evidence type="ECO:0000313" key="2">
    <source>
        <dbReference type="EMBL" id="KKW26778.1"/>
    </source>
</evidence>
<dbReference type="AlphaFoldDB" id="A0A0G1X6J3"/>
<dbReference type="Proteomes" id="UP000034913">
    <property type="component" value="Unassembled WGS sequence"/>
</dbReference>
<protein>
    <submittedName>
        <fullName evidence="2">Uncharacterized protein</fullName>
    </submittedName>
</protein>
<accession>A0A0G1X6J3</accession>
<evidence type="ECO:0000313" key="3">
    <source>
        <dbReference type="Proteomes" id="UP000034913"/>
    </source>
</evidence>
<name>A0A0G1X6J3_UNCK3</name>
<evidence type="ECO:0000256" key="1">
    <source>
        <dbReference type="SAM" id="MobiDB-lite"/>
    </source>
</evidence>
<sequence>MASRGDQMTLRAFVEANYERAAKAVARDRERRDITGKGEVKEIVDRLAELANEKGFNTTPNSVGTIVYPLRKQLGLSSSTPTPPRATKRGQETDTPAKLQEARDAVNEVKTIGKLTALAFENYEAVIAALLPYQEKYEALKAKLSHIADGDD</sequence>